<accession>A0ABD1RMB7</accession>
<evidence type="ECO:0000313" key="3">
    <source>
        <dbReference type="Proteomes" id="UP001604277"/>
    </source>
</evidence>
<dbReference type="AlphaFoldDB" id="A0ABD1RMB7"/>
<sequence>MALFKNQLSLQGGEQGENSQNAGTHGNDGQDLDAITESLSELMLLTSQMITEQGTESLSQLASQLEGHPSVTDPLERSLFQNLGALLLELGRTITALQMSQTPPLPSLEEESFGANSLRTVEHGSGLSGGSPASGSLPRNMGIRIRTDSLLLQREPTSSQPQGQGFPLPPDGNSDQRDAAGLDPNSSTGVSQSQDVSSSHGAAATVSDEGIFLSNILHQIMPLISENIGAESSCEGANSVETQADDNQNPGASSRLWRGPESQPSSKRHRR</sequence>
<feature type="region of interest" description="Disordered" evidence="1">
    <location>
        <begin position="155"/>
        <end position="202"/>
    </location>
</feature>
<feature type="compositionally biased region" description="Polar residues" evidence="1">
    <location>
        <begin position="8"/>
        <end position="24"/>
    </location>
</feature>
<name>A0ABD1RMB7_9LAMI</name>
<dbReference type="EMBL" id="JBFOLJ010000012">
    <property type="protein sequence ID" value="KAL2489545.1"/>
    <property type="molecule type" value="Genomic_DNA"/>
</dbReference>
<comment type="caution">
    <text evidence="2">The sequence shown here is derived from an EMBL/GenBank/DDBJ whole genome shotgun (WGS) entry which is preliminary data.</text>
</comment>
<feature type="compositionally biased region" description="Polar residues" evidence="1">
    <location>
        <begin position="235"/>
        <end position="252"/>
    </location>
</feature>
<feature type="compositionally biased region" description="Polar residues" evidence="1">
    <location>
        <begin position="184"/>
        <end position="200"/>
    </location>
</feature>
<reference evidence="3" key="1">
    <citation type="submission" date="2024-07" db="EMBL/GenBank/DDBJ databases">
        <title>Two chromosome-level genome assemblies of Korean endemic species Abeliophyllum distichum and Forsythia ovata (Oleaceae).</title>
        <authorList>
            <person name="Jang H."/>
        </authorList>
    </citation>
    <scope>NUCLEOTIDE SEQUENCE [LARGE SCALE GENOMIC DNA]</scope>
</reference>
<evidence type="ECO:0000313" key="2">
    <source>
        <dbReference type="EMBL" id="KAL2489545.1"/>
    </source>
</evidence>
<feature type="region of interest" description="Disordered" evidence="1">
    <location>
        <begin position="231"/>
        <end position="271"/>
    </location>
</feature>
<evidence type="ECO:0000256" key="1">
    <source>
        <dbReference type="SAM" id="MobiDB-lite"/>
    </source>
</evidence>
<gene>
    <name evidence="2" type="ORF">Fot_42837</name>
</gene>
<organism evidence="2 3">
    <name type="scientific">Forsythia ovata</name>
    <dbReference type="NCBI Taxonomy" id="205694"/>
    <lineage>
        <taxon>Eukaryota</taxon>
        <taxon>Viridiplantae</taxon>
        <taxon>Streptophyta</taxon>
        <taxon>Embryophyta</taxon>
        <taxon>Tracheophyta</taxon>
        <taxon>Spermatophyta</taxon>
        <taxon>Magnoliopsida</taxon>
        <taxon>eudicotyledons</taxon>
        <taxon>Gunneridae</taxon>
        <taxon>Pentapetalae</taxon>
        <taxon>asterids</taxon>
        <taxon>lamiids</taxon>
        <taxon>Lamiales</taxon>
        <taxon>Oleaceae</taxon>
        <taxon>Forsythieae</taxon>
        <taxon>Forsythia</taxon>
    </lineage>
</organism>
<keyword evidence="3" id="KW-1185">Reference proteome</keyword>
<proteinExistence type="predicted"/>
<dbReference type="PANTHER" id="PTHR15204">
    <property type="entry name" value="LARGE PROLINE-RICH PROTEIN BAG6"/>
    <property type="match status" value="1"/>
</dbReference>
<dbReference type="PANTHER" id="PTHR15204:SF0">
    <property type="entry name" value="LARGE PROLINE-RICH PROTEIN BAG6"/>
    <property type="match status" value="1"/>
</dbReference>
<dbReference type="Proteomes" id="UP001604277">
    <property type="component" value="Unassembled WGS sequence"/>
</dbReference>
<protein>
    <submittedName>
        <fullName evidence="2">Uncharacterized protein</fullName>
    </submittedName>
</protein>
<feature type="region of interest" description="Disordered" evidence="1">
    <location>
        <begin position="8"/>
        <end position="32"/>
    </location>
</feature>
<feature type="region of interest" description="Disordered" evidence="1">
    <location>
        <begin position="120"/>
        <end position="140"/>
    </location>
</feature>